<feature type="compositionally biased region" description="Basic residues" evidence="1">
    <location>
        <begin position="11"/>
        <end position="20"/>
    </location>
</feature>
<dbReference type="AlphaFoldDB" id="A0A0G4LI42"/>
<evidence type="ECO:0000313" key="2">
    <source>
        <dbReference type="EMBL" id="CRK21717.1"/>
    </source>
</evidence>
<feature type="compositionally biased region" description="Basic residues" evidence="1">
    <location>
        <begin position="176"/>
        <end position="185"/>
    </location>
</feature>
<gene>
    <name evidence="2" type="ORF">BN1723_012439</name>
</gene>
<organism evidence="2 3">
    <name type="scientific">Verticillium longisporum</name>
    <name type="common">Verticillium dahliae var. longisporum</name>
    <dbReference type="NCBI Taxonomy" id="100787"/>
    <lineage>
        <taxon>Eukaryota</taxon>
        <taxon>Fungi</taxon>
        <taxon>Dikarya</taxon>
        <taxon>Ascomycota</taxon>
        <taxon>Pezizomycotina</taxon>
        <taxon>Sordariomycetes</taxon>
        <taxon>Hypocreomycetidae</taxon>
        <taxon>Glomerellales</taxon>
        <taxon>Plectosphaerellaceae</taxon>
        <taxon>Verticillium</taxon>
    </lineage>
</organism>
<evidence type="ECO:0000313" key="3">
    <source>
        <dbReference type="Proteomes" id="UP000045706"/>
    </source>
</evidence>
<reference evidence="3" key="1">
    <citation type="submission" date="2015-05" db="EMBL/GenBank/DDBJ databases">
        <authorList>
            <person name="Fogelqvist Johan"/>
        </authorList>
    </citation>
    <scope>NUCLEOTIDE SEQUENCE [LARGE SCALE GENOMIC DNA]</scope>
</reference>
<sequence>MVTESPLLPRPTRHFQRRKTQAPARPLDHPRPHPLHIRSSLPLLRLLFPVLQLSSSPLSTTTPSRFPNLQRPTPIRLSTFRLLRLRLRLRLASWLPTPRASTHPRLLALTDTSFHYRRHRDCLLSSTHARAPFDLPREHAPSHTFCSNHARNRDPSNLLRTSPTPMVTESPLLPRPTRHFQRRKTQGFQKIGSGSQSTETKASTKPGLPRSYTTRF</sequence>
<evidence type="ECO:0000256" key="1">
    <source>
        <dbReference type="SAM" id="MobiDB-lite"/>
    </source>
</evidence>
<accession>A0A0G4LI42</accession>
<name>A0A0G4LI42_VERLO</name>
<protein>
    <submittedName>
        <fullName evidence="2">Uncharacterized protein</fullName>
    </submittedName>
</protein>
<feature type="compositionally biased region" description="Polar residues" evidence="1">
    <location>
        <begin position="186"/>
        <end position="203"/>
    </location>
</feature>
<feature type="region of interest" description="Disordered" evidence="1">
    <location>
        <begin position="1"/>
        <end position="34"/>
    </location>
</feature>
<proteinExistence type="predicted"/>
<feature type="region of interest" description="Disordered" evidence="1">
    <location>
        <begin position="144"/>
        <end position="216"/>
    </location>
</feature>
<feature type="compositionally biased region" description="Polar residues" evidence="1">
    <location>
        <begin position="158"/>
        <end position="167"/>
    </location>
</feature>
<dbReference type="Proteomes" id="UP000045706">
    <property type="component" value="Unassembled WGS sequence"/>
</dbReference>
<dbReference type="EMBL" id="CVQI01012225">
    <property type="protein sequence ID" value="CRK21717.1"/>
    <property type="molecule type" value="Genomic_DNA"/>
</dbReference>